<reference evidence="1 2" key="1">
    <citation type="submission" date="2014-04" db="EMBL/GenBank/DDBJ databases">
        <authorList>
            <consortium name="DOE Joint Genome Institute"/>
            <person name="Kuo A."/>
            <person name="Kohler A."/>
            <person name="Costa M.D."/>
            <person name="Nagy L.G."/>
            <person name="Floudas D."/>
            <person name="Copeland A."/>
            <person name="Barry K.W."/>
            <person name="Cichocki N."/>
            <person name="Veneault-Fourrey C."/>
            <person name="LaButti K."/>
            <person name="Lindquist E.A."/>
            <person name="Lipzen A."/>
            <person name="Lundell T."/>
            <person name="Morin E."/>
            <person name="Murat C."/>
            <person name="Sun H."/>
            <person name="Tunlid A."/>
            <person name="Henrissat B."/>
            <person name="Grigoriev I.V."/>
            <person name="Hibbett D.S."/>
            <person name="Martin F."/>
            <person name="Nordberg H.P."/>
            <person name="Cantor M.N."/>
            <person name="Hua S.X."/>
        </authorList>
    </citation>
    <scope>NUCLEOTIDE SEQUENCE [LARGE SCALE GENOMIC DNA]</scope>
    <source>
        <strain evidence="1 2">441</strain>
    </source>
</reference>
<evidence type="ECO:0000313" key="2">
    <source>
        <dbReference type="Proteomes" id="UP000054018"/>
    </source>
</evidence>
<proteinExistence type="predicted"/>
<dbReference type="HOGENOM" id="CLU_3112088_0_0_1"/>
<feature type="non-terminal residue" evidence="1">
    <location>
        <position position="51"/>
    </location>
</feature>
<dbReference type="EMBL" id="KN834132">
    <property type="protein sequence ID" value="KIK11977.1"/>
    <property type="molecule type" value="Genomic_DNA"/>
</dbReference>
<gene>
    <name evidence="1" type="ORF">PISMIDRAFT_689898</name>
</gene>
<keyword evidence="2" id="KW-1185">Reference proteome</keyword>
<accession>A0A0C9YNV9</accession>
<protein>
    <submittedName>
        <fullName evidence="1">Uncharacterized protein</fullName>
    </submittedName>
</protein>
<name>A0A0C9YNV9_9AGAM</name>
<organism evidence="1 2">
    <name type="scientific">Pisolithus microcarpus 441</name>
    <dbReference type="NCBI Taxonomy" id="765257"/>
    <lineage>
        <taxon>Eukaryota</taxon>
        <taxon>Fungi</taxon>
        <taxon>Dikarya</taxon>
        <taxon>Basidiomycota</taxon>
        <taxon>Agaricomycotina</taxon>
        <taxon>Agaricomycetes</taxon>
        <taxon>Agaricomycetidae</taxon>
        <taxon>Boletales</taxon>
        <taxon>Sclerodermatineae</taxon>
        <taxon>Pisolithaceae</taxon>
        <taxon>Pisolithus</taxon>
    </lineage>
</organism>
<feature type="non-terminal residue" evidence="1">
    <location>
        <position position="1"/>
    </location>
</feature>
<dbReference type="Proteomes" id="UP000054018">
    <property type="component" value="Unassembled WGS sequence"/>
</dbReference>
<reference evidence="2" key="2">
    <citation type="submission" date="2015-01" db="EMBL/GenBank/DDBJ databases">
        <title>Evolutionary Origins and Diversification of the Mycorrhizal Mutualists.</title>
        <authorList>
            <consortium name="DOE Joint Genome Institute"/>
            <consortium name="Mycorrhizal Genomics Consortium"/>
            <person name="Kohler A."/>
            <person name="Kuo A."/>
            <person name="Nagy L.G."/>
            <person name="Floudas D."/>
            <person name="Copeland A."/>
            <person name="Barry K.W."/>
            <person name="Cichocki N."/>
            <person name="Veneault-Fourrey C."/>
            <person name="LaButti K."/>
            <person name="Lindquist E.A."/>
            <person name="Lipzen A."/>
            <person name="Lundell T."/>
            <person name="Morin E."/>
            <person name="Murat C."/>
            <person name="Riley R."/>
            <person name="Ohm R."/>
            <person name="Sun H."/>
            <person name="Tunlid A."/>
            <person name="Henrissat B."/>
            <person name="Grigoriev I.V."/>
            <person name="Hibbett D.S."/>
            <person name="Martin F."/>
        </authorList>
    </citation>
    <scope>NUCLEOTIDE SEQUENCE [LARGE SCALE GENOMIC DNA]</scope>
    <source>
        <strain evidence="2">441</strain>
    </source>
</reference>
<dbReference type="AlphaFoldDB" id="A0A0C9YNV9"/>
<sequence>GVTFVLYEGAWTAKCLCWLYTTTLRTISYVTCTAFLEVMLKCCSRCCSPNL</sequence>
<evidence type="ECO:0000313" key="1">
    <source>
        <dbReference type="EMBL" id="KIK11977.1"/>
    </source>
</evidence>